<name>A0A226WN62_CABSO</name>
<accession>A0A226WN62</accession>
<protein>
    <submittedName>
        <fullName evidence="1">Uncharacterized protein</fullName>
    </submittedName>
</protein>
<gene>
    <name evidence="1" type="ORF">BSU04_44045</name>
</gene>
<evidence type="ECO:0000313" key="1">
    <source>
        <dbReference type="EMBL" id="OXC72028.1"/>
    </source>
</evidence>
<dbReference type="AlphaFoldDB" id="A0A226WN62"/>
<dbReference type="Proteomes" id="UP000214720">
    <property type="component" value="Unassembled WGS sequence"/>
</dbReference>
<organism evidence="1 2">
    <name type="scientific">Caballeronia sordidicola</name>
    <name type="common">Burkholderia sordidicola</name>
    <dbReference type="NCBI Taxonomy" id="196367"/>
    <lineage>
        <taxon>Bacteria</taxon>
        <taxon>Pseudomonadati</taxon>
        <taxon>Pseudomonadota</taxon>
        <taxon>Betaproteobacteria</taxon>
        <taxon>Burkholderiales</taxon>
        <taxon>Burkholderiaceae</taxon>
        <taxon>Caballeronia</taxon>
    </lineage>
</organism>
<reference evidence="2" key="1">
    <citation type="submission" date="2017-01" db="EMBL/GenBank/DDBJ databases">
        <title>Genome Analysis of Deinococcus marmoris KOPRI26562.</title>
        <authorList>
            <person name="Kim J.H."/>
            <person name="Oh H.-M."/>
        </authorList>
    </citation>
    <scope>NUCLEOTIDE SEQUENCE [LARGE SCALE GENOMIC DNA]</scope>
    <source>
        <strain evidence="2">PAMC 26633</strain>
    </source>
</reference>
<proteinExistence type="predicted"/>
<sequence length="44" mass="5364">MSYLKDLRKARRDRRIFEFSPEEIVEHFMFDPTTSALRAHRRPG</sequence>
<dbReference type="EMBL" id="MTHB01000287">
    <property type="protein sequence ID" value="OXC72028.1"/>
    <property type="molecule type" value="Genomic_DNA"/>
</dbReference>
<comment type="caution">
    <text evidence="1">The sequence shown here is derived from an EMBL/GenBank/DDBJ whole genome shotgun (WGS) entry which is preliminary data.</text>
</comment>
<evidence type="ECO:0000313" key="2">
    <source>
        <dbReference type="Proteomes" id="UP000214720"/>
    </source>
</evidence>